<evidence type="ECO:0000313" key="2">
    <source>
        <dbReference type="Proteomes" id="UP000886501"/>
    </source>
</evidence>
<name>A0ACB6Z134_THEGA</name>
<reference evidence="1" key="1">
    <citation type="submission" date="2019-10" db="EMBL/GenBank/DDBJ databases">
        <authorList>
            <consortium name="DOE Joint Genome Institute"/>
            <person name="Kuo A."/>
            <person name="Miyauchi S."/>
            <person name="Kiss E."/>
            <person name="Drula E."/>
            <person name="Kohler A."/>
            <person name="Sanchez-Garcia M."/>
            <person name="Andreopoulos B."/>
            <person name="Barry K.W."/>
            <person name="Bonito G."/>
            <person name="Buee M."/>
            <person name="Carver A."/>
            <person name="Chen C."/>
            <person name="Cichocki N."/>
            <person name="Clum A."/>
            <person name="Culley D."/>
            <person name="Crous P.W."/>
            <person name="Fauchery L."/>
            <person name="Girlanda M."/>
            <person name="Hayes R."/>
            <person name="Keri Z."/>
            <person name="Labutti K."/>
            <person name="Lipzen A."/>
            <person name="Lombard V."/>
            <person name="Magnuson J."/>
            <person name="Maillard F."/>
            <person name="Morin E."/>
            <person name="Murat C."/>
            <person name="Nolan M."/>
            <person name="Ohm R."/>
            <person name="Pangilinan J."/>
            <person name="Pereira M."/>
            <person name="Perotto S."/>
            <person name="Peter M."/>
            <person name="Riley R."/>
            <person name="Sitrit Y."/>
            <person name="Stielow B."/>
            <person name="Szollosi G."/>
            <person name="Zifcakova L."/>
            <person name="Stursova M."/>
            <person name="Spatafora J.W."/>
            <person name="Tedersoo L."/>
            <person name="Vaario L.-M."/>
            <person name="Yamada A."/>
            <person name="Yan M."/>
            <person name="Wang P."/>
            <person name="Xu J."/>
            <person name="Bruns T."/>
            <person name="Baldrian P."/>
            <person name="Vilgalys R."/>
            <person name="Henrissat B."/>
            <person name="Grigoriev I.V."/>
            <person name="Hibbett D."/>
            <person name="Nagy L.G."/>
            <person name="Martin F.M."/>
        </authorList>
    </citation>
    <scope>NUCLEOTIDE SEQUENCE</scope>
    <source>
        <strain evidence="1">P2</strain>
    </source>
</reference>
<keyword evidence="2" id="KW-1185">Reference proteome</keyword>
<reference evidence="1" key="2">
    <citation type="journal article" date="2020" name="Nat. Commun.">
        <title>Large-scale genome sequencing of mycorrhizal fungi provides insights into the early evolution of symbiotic traits.</title>
        <authorList>
            <person name="Miyauchi S."/>
            <person name="Kiss E."/>
            <person name="Kuo A."/>
            <person name="Drula E."/>
            <person name="Kohler A."/>
            <person name="Sanchez-Garcia M."/>
            <person name="Morin E."/>
            <person name="Andreopoulos B."/>
            <person name="Barry K.W."/>
            <person name="Bonito G."/>
            <person name="Buee M."/>
            <person name="Carver A."/>
            <person name="Chen C."/>
            <person name="Cichocki N."/>
            <person name="Clum A."/>
            <person name="Culley D."/>
            <person name="Crous P.W."/>
            <person name="Fauchery L."/>
            <person name="Girlanda M."/>
            <person name="Hayes R.D."/>
            <person name="Keri Z."/>
            <person name="LaButti K."/>
            <person name="Lipzen A."/>
            <person name="Lombard V."/>
            <person name="Magnuson J."/>
            <person name="Maillard F."/>
            <person name="Murat C."/>
            <person name="Nolan M."/>
            <person name="Ohm R.A."/>
            <person name="Pangilinan J."/>
            <person name="Pereira M.F."/>
            <person name="Perotto S."/>
            <person name="Peter M."/>
            <person name="Pfister S."/>
            <person name="Riley R."/>
            <person name="Sitrit Y."/>
            <person name="Stielow J.B."/>
            <person name="Szollosi G."/>
            <person name="Zifcakova L."/>
            <person name="Stursova M."/>
            <person name="Spatafora J.W."/>
            <person name="Tedersoo L."/>
            <person name="Vaario L.M."/>
            <person name="Yamada A."/>
            <person name="Yan M."/>
            <person name="Wang P."/>
            <person name="Xu J."/>
            <person name="Bruns T."/>
            <person name="Baldrian P."/>
            <person name="Vilgalys R."/>
            <person name="Dunand C."/>
            <person name="Henrissat B."/>
            <person name="Grigoriev I.V."/>
            <person name="Hibbett D."/>
            <person name="Nagy L.G."/>
            <person name="Martin F.M."/>
        </authorList>
    </citation>
    <scope>NUCLEOTIDE SEQUENCE</scope>
    <source>
        <strain evidence="1">P2</strain>
    </source>
</reference>
<sequence>MSSDMETQVLQSHYDELWDIHLNSCCEITADLYAKMLRRHDSLLRLYQQSLKSHATLRDDLRRLAQQVANPFSPCAAPFHIYLVDNEMPFVGSQIIFDAFHHRQ</sequence>
<evidence type="ECO:0000313" key="1">
    <source>
        <dbReference type="EMBL" id="KAF9642841.1"/>
    </source>
</evidence>
<gene>
    <name evidence="1" type="ORF">BDM02DRAFT_3192603</name>
</gene>
<proteinExistence type="predicted"/>
<protein>
    <submittedName>
        <fullName evidence="1">Uncharacterized protein</fullName>
    </submittedName>
</protein>
<comment type="caution">
    <text evidence="1">The sequence shown here is derived from an EMBL/GenBank/DDBJ whole genome shotgun (WGS) entry which is preliminary data.</text>
</comment>
<organism evidence="1 2">
    <name type="scientific">Thelephora ganbajun</name>
    <name type="common">Ganba fungus</name>
    <dbReference type="NCBI Taxonomy" id="370292"/>
    <lineage>
        <taxon>Eukaryota</taxon>
        <taxon>Fungi</taxon>
        <taxon>Dikarya</taxon>
        <taxon>Basidiomycota</taxon>
        <taxon>Agaricomycotina</taxon>
        <taxon>Agaricomycetes</taxon>
        <taxon>Thelephorales</taxon>
        <taxon>Thelephoraceae</taxon>
        <taxon>Thelephora</taxon>
    </lineage>
</organism>
<dbReference type="EMBL" id="MU118342">
    <property type="protein sequence ID" value="KAF9642841.1"/>
    <property type="molecule type" value="Genomic_DNA"/>
</dbReference>
<dbReference type="Proteomes" id="UP000886501">
    <property type="component" value="Unassembled WGS sequence"/>
</dbReference>
<accession>A0ACB6Z134</accession>